<gene>
    <name evidence="3" type="ORF">C8N45_11268</name>
</gene>
<accession>A0A2T6KAF2</accession>
<reference evidence="3 4" key="1">
    <citation type="submission" date="2018-04" db="EMBL/GenBank/DDBJ databases">
        <title>Genomic Encyclopedia of Archaeal and Bacterial Type Strains, Phase II (KMG-II): from individual species to whole genera.</title>
        <authorList>
            <person name="Goeker M."/>
        </authorList>
    </citation>
    <scope>NUCLEOTIDE SEQUENCE [LARGE SCALE GENOMIC DNA]</scope>
    <source>
        <strain evidence="3 4">DSM 29955</strain>
    </source>
</reference>
<evidence type="ECO:0000313" key="4">
    <source>
        <dbReference type="Proteomes" id="UP000244523"/>
    </source>
</evidence>
<dbReference type="EMBL" id="QBUD01000012">
    <property type="protein sequence ID" value="PUB11825.1"/>
    <property type="molecule type" value="Genomic_DNA"/>
</dbReference>
<feature type="chain" id="PRO_5015736698" evidence="2">
    <location>
        <begin position="22"/>
        <end position="224"/>
    </location>
</feature>
<keyword evidence="2" id="KW-0732">Signal</keyword>
<feature type="region of interest" description="Disordered" evidence="1">
    <location>
        <begin position="92"/>
        <end position="118"/>
    </location>
</feature>
<dbReference type="AlphaFoldDB" id="A0A2T6KAF2"/>
<evidence type="ECO:0000256" key="1">
    <source>
        <dbReference type="SAM" id="MobiDB-lite"/>
    </source>
</evidence>
<dbReference type="RefSeq" id="WP_133176007.1">
    <property type="nucleotide sequence ID" value="NZ_QBUD01000012.1"/>
</dbReference>
<evidence type="ECO:0000256" key="2">
    <source>
        <dbReference type="SAM" id="SignalP"/>
    </source>
</evidence>
<sequence>MVKLNTALCGALLLSISIAEAGERPTVVSDTSIKTLKPILINQADELAAWQQIENGATSTDILMFLNKYPQSEFASQARDLFVDALAAERGSQNAEPDVAETMPATQEPQAQDEAGVRAESTPTAEPVAVSFSAPLTQGDAAIVGKSLEELIKGSPLFPPVEGLPESYWKNEECSACHQWEQANLCTQANTYLSEAGSANLTKQHPYGGTFKQNLRVWADGGCE</sequence>
<protein>
    <submittedName>
        <fullName evidence="3">Uncharacterized protein</fullName>
    </submittedName>
</protein>
<organism evidence="3 4">
    <name type="scientific">Yoonia sediminilitoris</name>
    <dbReference type="NCBI Taxonomy" id="1286148"/>
    <lineage>
        <taxon>Bacteria</taxon>
        <taxon>Pseudomonadati</taxon>
        <taxon>Pseudomonadota</taxon>
        <taxon>Alphaproteobacteria</taxon>
        <taxon>Rhodobacterales</taxon>
        <taxon>Paracoccaceae</taxon>
        <taxon>Yoonia</taxon>
    </lineage>
</organism>
<proteinExistence type="predicted"/>
<keyword evidence="4" id="KW-1185">Reference proteome</keyword>
<feature type="signal peptide" evidence="2">
    <location>
        <begin position="1"/>
        <end position="21"/>
    </location>
</feature>
<dbReference type="Proteomes" id="UP000244523">
    <property type="component" value="Unassembled WGS sequence"/>
</dbReference>
<comment type="caution">
    <text evidence="3">The sequence shown here is derived from an EMBL/GenBank/DDBJ whole genome shotgun (WGS) entry which is preliminary data.</text>
</comment>
<dbReference type="OrthoDB" id="9816009at2"/>
<evidence type="ECO:0000313" key="3">
    <source>
        <dbReference type="EMBL" id="PUB11825.1"/>
    </source>
</evidence>
<name>A0A2T6KAF2_9RHOB</name>